<keyword evidence="2" id="KW-1185">Reference proteome</keyword>
<gene>
    <name evidence="1" type="ORF">D7316_00023</name>
</gene>
<proteinExistence type="predicted"/>
<sequence>MLLYALLMPLRLAVVTAGWLRSTRARRSRQHQAWVDAWDAAWSHA</sequence>
<evidence type="ECO:0000313" key="1">
    <source>
        <dbReference type="EMBL" id="AZG43459.1"/>
    </source>
</evidence>
<dbReference type="KEGG" id="gom:D7316_00023"/>
<evidence type="ECO:0000313" key="2">
    <source>
        <dbReference type="Proteomes" id="UP000271469"/>
    </source>
</evidence>
<protein>
    <submittedName>
        <fullName evidence="1">Uncharacterized protein</fullName>
    </submittedName>
</protein>
<organism evidence="1 2">
    <name type="scientific">Gordonia insulae</name>
    <dbReference type="NCBI Taxonomy" id="2420509"/>
    <lineage>
        <taxon>Bacteria</taxon>
        <taxon>Bacillati</taxon>
        <taxon>Actinomycetota</taxon>
        <taxon>Actinomycetes</taxon>
        <taxon>Mycobacteriales</taxon>
        <taxon>Gordoniaceae</taxon>
        <taxon>Gordonia</taxon>
    </lineage>
</organism>
<dbReference type="AlphaFoldDB" id="A0A3G8JG94"/>
<dbReference type="Proteomes" id="UP000271469">
    <property type="component" value="Chromosome"/>
</dbReference>
<accession>A0A3G8JG94</accession>
<dbReference type="RefSeq" id="WP_164473701.1">
    <property type="nucleotide sequence ID" value="NZ_CP033972.1"/>
</dbReference>
<reference evidence="1 2" key="1">
    <citation type="submission" date="2018-11" db="EMBL/GenBank/DDBJ databases">
        <title>Gordonia insulae sp. nov., isolated from an island soil.</title>
        <authorList>
            <person name="Kim Y.S."/>
            <person name="Kim S.B."/>
        </authorList>
    </citation>
    <scope>NUCLEOTIDE SEQUENCE [LARGE SCALE GENOMIC DNA]</scope>
    <source>
        <strain evidence="1 2">MMS17-SY073</strain>
    </source>
</reference>
<dbReference type="EMBL" id="CP033972">
    <property type="protein sequence ID" value="AZG43459.1"/>
    <property type="molecule type" value="Genomic_DNA"/>
</dbReference>
<name>A0A3G8JG94_9ACTN</name>